<feature type="domain" description="Flagellar hook-associated protein FlgK helical" evidence="9">
    <location>
        <begin position="91"/>
        <end position="333"/>
    </location>
</feature>
<comment type="caution">
    <text evidence="10">The sequence shown here is derived from an EMBL/GenBank/DDBJ whole genome shotgun (WGS) entry which is preliminary data.</text>
</comment>
<dbReference type="InterPro" id="IPR010930">
    <property type="entry name" value="Flg_bb/hook_C_dom"/>
</dbReference>
<dbReference type="AlphaFoldDB" id="A0A162LHG9"/>
<dbReference type="InterPro" id="IPR001444">
    <property type="entry name" value="Flag_bb_rod_N"/>
</dbReference>
<dbReference type="Pfam" id="PF22638">
    <property type="entry name" value="FlgK_D1"/>
    <property type="match status" value="1"/>
</dbReference>
<dbReference type="Pfam" id="PF06429">
    <property type="entry name" value="Flg_bbr_C"/>
    <property type="match status" value="1"/>
</dbReference>
<dbReference type="EMBL" id="LPZR01000074">
    <property type="protein sequence ID" value="KYO54988.1"/>
    <property type="molecule type" value="Genomic_DNA"/>
</dbReference>
<dbReference type="GeneID" id="97242482"/>
<evidence type="ECO:0000259" key="8">
    <source>
        <dbReference type="Pfam" id="PF06429"/>
    </source>
</evidence>
<dbReference type="PANTHER" id="PTHR30033">
    <property type="entry name" value="FLAGELLAR HOOK-ASSOCIATED PROTEIN 1"/>
    <property type="match status" value="1"/>
</dbReference>
<dbReference type="Pfam" id="PF07196">
    <property type="entry name" value="Flagellin_IN"/>
    <property type="match status" value="1"/>
</dbReference>
<evidence type="ECO:0000256" key="2">
    <source>
        <dbReference type="ARBA" id="ARBA00004613"/>
    </source>
</evidence>
<feature type="domain" description="Flagellar basal-body/hook protein C-terminal" evidence="8">
    <location>
        <begin position="562"/>
        <end position="600"/>
    </location>
</feature>
<dbReference type="InterPro" id="IPR053927">
    <property type="entry name" value="FlgK_helical"/>
</dbReference>
<proteinExistence type="inferred from homology"/>
<dbReference type="GO" id="GO:0009425">
    <property type="term" value="C:bacterial-type flagellum basal body"/>
    <property type="evidence" value="ECO:0007669"/>
    <property type="project" value="UniProtKB-SubCell"/>
</dbReference>
<evidence type="ECO:0000259" key="7">
    <source>
        <dbReference type="Pfam" id="PF00460"/>
    </source>
</evidence>
<name>A0A162LHG9_9PROT</name>
<evidence type="ECO:0000259" key="9">
    <source>
        <dbReference type="Pfam" id="PF22638"/>
    </source>
</evidence>
<gene>
    <name evidence="10" type="ORF">AUP44_24410</name>
</gene>
<dbReference type="SUPFAM" id="SSF64518">
    <property type="entry name" value="Phase 1 flagellin"/>
    <property type="match status" value="1"/>
</dbReference>
<dbReference type="GO" id="GO:0009424">
    <property type="term" value="C:bacterial-type flagellum hook"/>
    <property type="evidence" value="ECO:0007669"/>
    <property type="project" value="InterPro"/>
</dbReference>
<dbReference type="PRINTS" id="PR01005">
    <property type="entry name" value="FLGHOOKAP1"/>
</dbReference>
<dbReference type="PANTHER" id="PTHR30033:SF1">
    <property type="entry name" value="FLAGELLAR HOOK-ASSOCIATED PROTEIN 1"/>
    <property type="match status" value="1"/>
</dbReference>
<accession>A0A162LHG9</accession>
<dbReference type="GO" id="GO:0005198">
    <property type="term" value="F:structural molecule activity"/>
    <property type="evidence" value="ECO:0007669"/>
    <property type="project" value="InterPro"/>
</dbReference>
<organism evidence="10 11">
    <name type="scientific">Tistrella mobilis</name>
    <dbReference type="NCBI Taxonomy" id="171437"/>
    <lineage>
        <taxon>Bacteria</taxon>
        <taxon>Pseudomonadati</taxon>
        <taxon>Pseudomonadota</taxon>
        <taxon>Alphaproteobacteria</taxon>
        <taxon>Geminicoccales</taxon>
        <taxon>Geminicoccaceae</taxon>
        <taxon>Tistrella</taxon>
    </lineage>
</organism>
<protein>
    <recommendedName>
        <fullName evidence="4">Flagellar hook-associated protein 1</fullName>
    </recommendedName>
</protein>
<evidence type="ECO:0000256" key="4">
    <source>
        <dbReference type="ARBA" id="ARBA00016244"/>
    </source>
</evidence>
<keyword evidence="6" id="KW-0975">Bacterial flagellum</keyword>
<reference evidence="10 11" key="1">
    <citation type="submission" date="2015-12" db="EMBL/GenBank/DDBJ databases">
        <title>Genome sequence of Tistrella mobilis MCCC 1A02139.</title>
        <authorList>
            <person name="Lu L."/>
            <person name="Lai Q."/>
            <person name="Shao Z."/>
            <person name="Qian P."/>
        </authorList>
    </citation>
    <scope>NUCLEOTIDE SEQUENCE [LARGE SCALE GENOMIC DNA]</scope>
    <source>
        <strain evidence="10 11">MCCC 1A02139</strain>
    </source>
</reference>
<evidence type="ECO:0000256" key="1">
    <source>
        <dbReference type="ARBA" id="ARBA00004117"/>
    </source>
</evidence>
<dbReference type="OrthoDB" id="7181295at2"/>
<sequence>MSLSLDAAFRNATTGLNAAQAGLSVTSQNVANANTPGYTRKTVVQESATIGGYGMGVRVTGVEREVDNYLRAELRRASSDEARDSTRASILDQVQSMFGKVGGSNSIAADLDAFLTQLESVANATESGSERYNLVSSAKALTDRLNTNAAQVGQVRADTDAKIGDSVEAANAALRQIYDLNARIQRANALGESASELEDKRDIAIASLSAEIDVEIVSGSNGRIAIYTGAGQTLLDESLRQLTYTPVMEPGADAVYGPIKAVAVDPDTLEELNDGDVLVTGGTSDQVTSTIKGGNLAGLLQVRDKDLAALSGQLDTLADNLVERMNAIHNQGTGWPAPSSLTGSTDVAATTPLSATGNFRIAAVAADGTLVAPPLDIDLSTVTSIGDLRDTINASALGPYVSASIVDGKFTLTATGTASGIALSESTSQVTDTDGTVRGLSHHLGLNNLFDGDDAATIEVSKAVVADPGRVATGLLKDTALLAGDVAITSGDNRNAQALAVGVNTAQAMPGVGSLARGNYTLTGYASGIISNIASVSAEASTRASDSAILKEDLSYRDASVTGVNIDEEMSNLIVFQNAYTASARVLTTAKQMFDELLNIVGN</sequence>
<evidence type="ECO:0000313" key="10">
    <source>
        <dbReference type="EMBL" id="KYO54988.1"/>
    </source>
</evidence>
<evidence type="ECO:0000256" key="5">
    <source>
        <dbReference type="ARBA" id="ARBA00022525"/>
    </source>
</evidence>
<comment type="subcellular location">
    <subcellularLocation>
        <location evidence="1">Bacterial flagellum basal body</location>
    </subcellularLocation>
    <subcellularLocation>
        <location evidence="2">Secreted</location>
    </subcellularLocation>
</comment>
<dbReference type="GO" id="GO:0005576">
    <property type="term" value="C:extracellular region"/>
    <property type="evidence" value="ECO:0007669"/>
    <property type="project" value="UniProtKB-SubCell"/>
</dbReference>
<dbReference type="InterPro" id="IPR010810">
    <property type="entry name" value="Flagellin_hook_IN_motif"/>
</dbReference>
<feature type="domain" description="Flagellar basal body rod protein N-terminal" evidence="7">
    <location>
        <begin position="9"/>
        <end position="39"/>
    </location>
</feature>
<dbReference type="Proteomes" id="UP000075787">
    <property type="component" value="Unassembled WGS sequence"/>
</dbReference>
<keyword evidence="5" id="KW-0964">Secreted</keyword>
<dbReference type="InterPro" id="IPR002371">
    <property type="entry name" value="FlgK"/>
</dbReference>
<dbReference type="RefSeq" id="WP_062762575.1">
    <property type="nucleotide sequence ID" value="NZ_CP121045.1"/>
</dbReference>
<evidence type="ECO:0000313" key="11">
    <source>
        <dbReference type="Proteomes" id="UP000075787"/>
    </source>
</evidence>
<evidence type="ECO:0000256" key="6">
    <source>
        <dbReference type="ARBA" id="ARBA00023143"/>
    </source>
</evidence>
<comment type="similarity">
    <text evidence="3">Belongs to the flagella basal body rod proteins family.</text>
</comment>
<dbReference type="Pfam" id="PF00460">
    <property type="entry name" value="Flg_bb_rod"/>
    <property type="match status" value="1"/>
</dbReference>
<dbReference type="NCBIfam" id="TIGR02492">
    <property type="entry name" value="flgK_ends"/>
    <property type="match status" value="1"/>
</dbReference>
<evidence type="ECO:0000256" key="3">
    <source>
        <dbReference type="ARBA" id="ARBA00009677"/>
    </source>
</evidence>
<dbReference type="GO" id="GO:0044780">
    <property type="term" value="P:bacterial-type flagellum assembly"/>
    <property type="evidence" value="ECO:0007669"/>
    <property type="project" value="InterPro"/>
</dbReference>